<dbReference type="GO" id="GO:0016020">
    <property type="term" value="C:membrane"/>
    <property type="evidence" value="ECO:0007669"/>
    <property type="project" value="UniProtKB-SubCell"/>
</dbReference>
<dbReference type="InterPro" id="IPR013783">
    <property type="entry name" value="Ig-like_fold"/>
</dbReference>
<evidence type="ECO:0000259" key="3">
    <source>
        <dbReference type="PROSITE" id="PS50853"/>
    </source>
</evidence>
<organism evidence="4 5">
    <name type="scientific">Bugula neritina</name>
    <name type="common">Brown bryozoan</name>
    <name type="synonym">Sertularia neritina</name>
    <dbReference type="NCBI Taxonomy" id="10212"/>
    <lineage>
        <taxon>Eukaryota</taxon>
        <taxon>Metazoa</taxon>
        <taxon>Spiralia</taxon>
        <taxon>Lophotrochozoa</taxon>
        <taxon>Bryozoa</taxon>
        <taxon>Gymnolaemata</taxon>
        <taxon>Cheilostomatida</taxon>
        <taxon>Flustrina</taxon>
        <taxon>Buguloidea</taxon>
        <taxon>Bugulidae</taxon>
        <taxon>Bugula</taxon>
    </lineage>
</organism>
<reference evidence="4" key="1">
    <citation type="submission" date="2020-06" db="EMBL/GenBank/DDBJ databases">
        <title>Draft genome of Bugula neritina, a colonial animal packing powerful symbionts and potential medicines.</title>
        <authorList>
            <person name="Rayko M."/>
        </authorList>
    </citation>
    <scope>NUCLEOTIDE SEQUENCE [LARGE SCALE GENOMIC DNA]</scope>
    <source>
        <strain evidence="4">Kwan_BN1</strain>
    </source>
</reference>
<proteinExistence type="predicted"/>
<dbReference type="Pfam" id="PF00041">
    <property type="entry name" value="fn3"/>
    <property type="match status" value="2"/>
</dbReference>
<comment type="caution">
    <text evidence="4">The sequence shown here is derived from an EMBL/GenBank/DDBJ whole genome shotgun (WGS) entry which is preliminary data.</text>
</comment>
<dbReference type="OrthoDB" id="10253954at2759"/>
<feature type="region of interest" description="Disordered" evidence="1">
    <location>
        <begin position="469"/>
        <end position="512"/>
    </location>
</feature>
<feature type="signal peptide" evidence="2">
    <location>
        <begin position="1"/>
        <end position="21"/>
    </location>
</feature>
<dbReference type="EMBL" id="VXIV02001245">
    <property type="protein sequence ID" value="KAF6033755.1"/>
    <property type="molecule type" value="Genomic_DNA"/>
</dbReference>
<dbReference type="PANTHER" id="PTHR46957">
    <property type="entry name" value="CYTOKINE RECEPTOR"/>
    <property type="match status" value="1"/>
</dbReference>
<evidence type="ECO:0000256" key="1">
    <source>
        <dbReference type="SAM" id="MobiDB-lite"/>
    </source>
</evidence>
<feature type="compositionally biased region" description="Low complexity" evidence="1">
    <location>
        <begin position="331"/>
        <end position="341"/>
    </location>
</feature>
<dbReference type="Gene3D" id="2.60.40.10">
    <property type="entry name" value="Immunoglobulins"/>
    <property type="match status" value="2"/>
</dbReference>
<keyword evidence="5" id="KW-1185">Reference proteome</keyword>
<feature type="domain" description="Fibronectin type-III" evidence="3">
    <location>
        <begin position="129"/>
        <end position="216"/>
    </location>
</feature>
<feature type="region of interest" description="Disordered" evidence="1">
    <location>
        <begin position="397"/>
        <end position="416"/>
    </location>
</feature>
<dbReference type="InterPro" id="IPR036116">
    <property type="entry name" value="FN3_sf"/>
</dbReference>
<accession>A0A7J7K6C7</accession>
<evidence type="ECO:0000313" key="5">
    <source>
        <dbReference type="Proteomes" id="UP000593567"/>
    </source>
</evidence>
<dbReference type="AlphaFoldDB" id="A0A7J7K6C7"/>
<feature type="region of interest" description="Disordered" evidence="1">
    <location>
        <begin position="222"/>
        <end position="262"/>
    </location>
</feature>
<dbReference type="InterPro" id="IPR003961">
    <property type="entry name" value="FN3_dom"/>
</dbReference>
<feature type="compositionally biased region" description="Basic and acidic residues" evidence="1">
    <location>
        <begin position="227"/>
        <end position="236"/>
    </location>
</feature>
<keyword evidence="2" id="KW-0732">Signal</keyword>
<feature type="compositionally biased region" description="Low complexity" evidence="1">
    <location>
        <begin position="483"/>
        <end position="496"/>
    </location>
</feature>
<feature type="chain" id="PRO_5029657737" description="Fibronectin type-III domain-containing protein" evidence="2">
    <location>
        <begin position="22"/>
        <end position="512"/>
    </location>
</feature>
<dbReference type="SUPFAM" id="SSF49265">
    <property type="entry name" value="Fibronectin type III"/>
    <property type="match status" value="1"/>
</dbReference>
<evidence type="ECO:0000256" key="2">
    <source>
        <dbReference type="SAM" id="SignalP"/>
    </source>
</evidence>
<name>A0A7J7K6C7_BUGNE</name>
<feature type="compositionally biased region" description="Polar residues" evidence="1">
    <location>
        <begin position="300"/>
        <end position="327"/>
    </location>
</feature>
<dbReference type="CDD" id="cd00063">
    <property type="entry name" value="FN3"/>
    <property type="match status" value="2"/>
</dbReference>
<dbReference type="PROSITE" id="PS50853">
    <property type="entry name" value="FN3"/>
    <property type="match status" value="2"/>
</dbReference>
<evidence type="ECO:0000313" key="4">
    <source>
        <dbReference type="EMBL" id="KAF6033755.1"/>
    </source>
</evidence>
<sequence length="512" mass="56154">MTGHQLMPVLFGFRLRACVTGDESPYSESASATTEEDVPQQPSNLRLLGRTATILKIGWDPPEDCCGVIKAYHIYLDNGHVDQTTELSFIISGLKEQTTYNVGICAATCKGKGPKANIDCVTADLGDHCPSKPLLSIMGRSEINVTWNPPQVPLGRITRYDVSSNGKVFYSGTDLHCTARHLQPNTEYTFVVTVITNEGPLDSKPAKKRTAKDEYDCQRLPLYVPPQKKDDSRNDLDTVPQSLYKRRRTKLPLNSRDKPASSTKLRVTKLGHFTSNIILLWKLSLTNDLVTDASKLVGSGSPTVPTSDSSLSSESQATVNHLSSTDHQSTRLRTSSLNSSTPFNTKPPSLTKTFCGASTKPAKESFYYLHSSDECIFKTSSNKELIAAFLTNQSVNSVSSRNNPLRHHRNSVPDESDKLTRTLSNLSMVNIEPALPASLQQHRLSTFVAQRRAGINSLKNQYTTVNHGNGASYTMELPSGRLSQQSSQSKNFSTSSLPASSVKPGHILFSSE</sequence>
<dbReference type="InterPro" id="IPR050713">
    <property type="entry name" value="RTP_Phos/Ushers"/>
</dbReference>
<dbReference type="Proteomes" id="UP000593567">
    <property type="component" value="Unassembled WGS sequence"/>
</dbReference>
<feature type="region of interest" description="Disordered" evidence="1">
    <location>
        <begin position="295"/>
        <end position="345"/>
    </location>
</feature>
<protein>
    <recommendedName>
        <fullName evidence="3">Fibronectin type-III domain-containing protein</fullName>
    </recommendedName>
</protein>
<dbReference type="SMART" id="SM00060">
    <property type="entry name" value="FN3"/>
    <property type="match status" value="2"/>
</dbReference>
<feature type="domain" description="Fibronectin type-III" evidence="3">
    <location>
        <begin position="41"/>
        <end position="126"/>
    </location>
</feature>
<dbReference type="PANTHER" id="PTHR46957:SF3">
    <property type="entry name" value="CYTOKINE RECEPTOR"/>
    <property type="match status" value="1"/>
</dbReference>
<gene>
    <name evidence="4" type="ORF">EB796_007937</name>
</gene>